<evidence type="ECO:0000313" key="5">
    <source>
        <dbReference type="EMBL" id="SVD05913.1"/>
    </source>
</evidence>
<gene>
    <name evidence="5" type="ORF">METZ01_LOCUS358767</name>
</gene>
<dbReference type="InterPro" id="IPR004276">
    <property type="entry name" value="GlycoTrans_28_N"/>
</dbReference>
<dbReference type="AlphaFoldDB" id="A0A382S7P3"/>
<evidence type="ECO:0000259" key="3">
    <source>
        <dbReference type="Pfam" id="PF03033"/>
    </source>
</evidence>
<name>A0A382S7P3_9ZZZZ</name>
<keyword evidence="1" id="KW-0328">Glycosyltransferase</keyword>
<keyword evidence="2" id="KW-0808">Transferase</keyword>
<dbReference type="Pfam" id="PF04101">
    <property type="entry name" value="Glyco_tran_28_C"/>
    <property type="match status" value="1"/>
</dbReference>
<dbReference type="EMBL" id="UINC01127051">
    <property type="protein sequence ID" value="SVD05913.1"/>
    <property type="molecule type" value="Genomic_DNA"/>
</dbReference>
<dbReference type="Gene3D" id="3.40.50.2000">
    <property type="entry name" value="Glycogen Phosphorylase B"/>
    <property type="match status" value="2"/>
</dbReference>
<dbReference type="CDD" id="cd03785">
    <property type="entry name" value="GT28_MurG"/>
    <property type="match status" value="1"/>
</dbReference>
<proteinExistence type="predicted"/>
<dbReference type="GO" id="GO:0050511">
    <property type="term" value="F:undecaprenyldiphospho-muramoylpentapeptide beta-N-acetylglucosaminyltransferase activity"/>
    <property type="evidence" value="ECO:0007669"/>
    <property type="project" value="TreeGrafter"/>
</dbReference>
<evidence type="ECO:0000256" key="1">
    <source>
        <dbReference type="ARBA" id="ARBA00022676"/>
    </source>
</evidence>
<accession>A0A382S7P3</accession>
<feature type="domain" description="Glycosyl transferase family 28 C-terminal" evidence="4">
    <location>
        <begin position="124"/>
        <end position="278"/>
    </location>
</feature>
<dbReference type="PANTHER" id="PTHR21015:SF22">
    <property type="entry name" value="GLYCOSYLTRANSFERASE"/>
    <property type="match status" value="1"/>
</dbReference>
<reference evidence="5" key="1">
    <citation type="submission" date="2018-05" db="EMBL/GenBank/DDBJ databases">
        <authorList>
            <person name="Lanie J.A."/>
            <person name="Ng W.-L."/>
            <person name="Kazmierczak K.M."/>
            <person name="Andrzejewski T.M."/>
            <person name="Davidsen T.M."/>
            <person name="Wayne K.J."/>
            <person name="Tettelin H."/>
            <person name="Glass J.I."/>
            <person name="Rusch D."/>
            <person name="Podicherti R."/>
            <person name="Tsui H.-C.T."/>
            <person name="Winkler M.E."/>
        </authorList>
    </citation>
    <scope>NUCLEOTIDE SEQUENCE</scope>
</reference>
<dbReference type="InterPro" id="IPR007235">
    <property type="entry name" value="Glyco_trans_28_C"/>
</dbReference>
<feature type="non-terminal residue" evidence="5">
    <location>
        <position position="313"/>
    </location>
</feature>
<evidence type="ECO:0000256" key="2">
    <source>
        <dbReference type="ARBA" id="ARBA00022679"/>
    </source>
</evidence>
<feature type="domain" description="Glycosyltransferase family 28 N-terminal" evidence="3">
    <location>
        <begin position="9"/>
        <end position="77"/>
    </location>
</feature>
<feature type="non-terminal residue" evidence="5">
    <location>
        <position position="1"/>
    </location>
</feature>
<protein>
    <recommendedName>
        <fullName evidence="6">Glycosyl transferase family 28 C-terminal domain-containing protein</fullName>
    </recommendedName>
</protein>
<dbReference type="GO" id="GO:0005975">
    <property type="term" value="P:carbohydrate metabolic process"/>
    <property type="evidence" value="ECO:0007669"/>
    <property type="project" value="InterPro"/>
</dbReference>
<dbReference type="PANTHER" id="PTHR21015">
    <property type="entry name" value="UDP-N-ACETYLGLUCOSAMINE--N-ACETYLMURAMYL-(PENTAPEPTIDE) PYROPHOSPHORYL-UNDECAPRENOL N-ACETYLGLUCOSAMINE TRANSFERASE 1"/>
    <property type="match status" value="1"/>
</dbReference>
<organism evidence="5">
    <name type="scientific">marine metagenome</name>
    <dbReference type="NCBI Taxonomy" id="408172"/>
    <lineage>
        <taxon>unclassified sequences</taxon>
        <taxon>metagenomes</taxon>
        <taxon>ecological metagenomes</taxon>
    </lineage>
</organism>
<dbReference type="Pfam" id="PF03033">
    <property type="entry name" value="Glyco_transf_28"/>
    <property type="match status" value="1"/>
</dbReference>
<evidence type="ECO:0008006" key="6">
    <source>
        <dbReference type="Google" id="ProtNLM"/>
    </source>
</evidence>
<dbReference type="SUPFAM" id="SSF53756">
    <property type="entry name" value="UDP-Glycosyltransferase/glycogen phosphorylase"/>
    <property type="match status" value="1"/>
</dbReference>
<sequence>GPIARGLGIVKLLLGVREAKRLLRRLQPAAVIGFGGYPSIPTMIAASRTRVATAIHEQNAVLGRANRLLASRVLRIATSFEQTSGIASADRFKIAMTGNPVRPSISKLATSAYPIPERDGPLHLLIIGGSQGARVFAELVPAALALLPPQIRARLNVAQQCRPEDVHQVRARHAADGTQAECAAFFEDLPTRLENAHLVICRAGASTVAELAAAGRPAILVPFPFATDNHQSANARALEAAGGAILLAEAEATAGRLAECLNGFLASSEALAQVARAALGIGRPAAGQALADLVESLIPANGNPQRTIGRTAA</sequence>
<evidence type="ECO:0000259" key="4">
    <source>
        <dbReference type="Pfam" id="PF04101"/>
    </source>
</evidence>